<dbReference type="Gene3D" id="3.40.190.120">
    <property type="entry name" value="Osmoprotection protein (prox), domain 2"/>
    <property type="match status" value="1"/>
</dbReference>
<organism evidence="2 3">
    <name type="scientific">Lederbergia lenta</name>
    <name type="common">Bacillus lentus</name>
    <dbReference type="NCBI Taxonomy" id="1467"/>
    <lineage>
        <taxon>Bacteria</taxon>
        <taxon>Bacillati</taxon>
        <taxon>Bacillota</taxon>
        <taxon>Bacilli</taxon>
        <taxon>Bacillales</taxon>
        <taxon>Bacillaceae</taxon>
        <taxon>Lederbergia</taxon>
    </lineage>
</organism>
<dbReference type="GO" id="GO:0043190">
    <property type="term" value="C:ATP-binding cassette (ABC) transporter complex"/>
    <property type="evidence" value="ECO:0007669"/>
    <property type="project" value="InterPro"/>
</dbReference>
<sequence>MKTALKNSLLLLLSTFLLLGCSLPGLSGNADNTVRIGTLTISESHVLGHIIRLMIEHNTDLKVEMIENLGSSIVQHKALTDNQVDITAVRYTGTDLSGVLKMDPVSDPNKAMEIVQREFEERFDQTWFDSYGFSNTYAFTVTKELADANQLKTVSDVKSIADEISLGVDNSWLKRKGDGYQGFIETYGYEFGEAFPMQTGLVYQAVSSGKMDVVLAYSTDGRLKAFDLIALEDDKHFFPPYEGSPVARNDFLAKHPEVREILQKLSGKISTDLMTELNYEADVQKKEPAIVAKDFLEKNNYFE</sequence>
<dbReference type="SUPFAM" id="SSF53850">
    <property type="entry name" value="Periplasmic binding protein-like II"/>
    <property type="match status" value="1"/>
</dbReference>
<accession>A0A2X4WC87</accession>
<dbReference type="AlphaFoldDB" id="A0A2X4WC87"/>
<evidence type="ECO:0000259" key="1">
    <source>
        <dbReference type="Pfam" id="PF04069"/>
    </source>
</evidence>
<dbReference type="PROSITE" id="PS51257">
    <property type="entry name" value="PROKAR_LIPOPROTEIN"/>
    <property type="match status" value="1"/>
</dbReference>
<dbReference type="Proteomes" id="UP000249134">
    <property type="component" value="Chromosome 1"/>
</dbReference>
<dbReference type="Gene3D" id="3.40.190.10">
    <property type="entry name" value="Periplasmic binding protein-like II"/>
    <property type="match status" value="1"/>
</dbReference>
<dbReference type="KEGG" id="blen:NCTC4824_02925"/>
<dbReference type="Pfam" id="PF04069">
    <property type="entry name" value="OpuAC"/>
    <property type="match status" value="1"/>
</dbReference>
<dbReference type="CDD" id="cd13608">
    <property type="entry name" value="PBP2_OpuCC_like"/>
    <property type="match status" value="1"/>
</dbReference>
<dbReference type="InterPro" id="IPR007210">
    <property type="entry name" value="ABC_Gly_betaine_transp_sub-bd"/>
</dbReference>
<evidence type="ECO:0000313" key="2">
    <source>
        <dbReference type="EMBL" id="SQI60791.1"/>
    </source>
</evidence>
<feature type="domain" description="ABC-type glycine betaine transport system substrate-binding" evidence="1">
    <location>
        <begin position="33"/>
        <end position="298"/>
    </location>
</feature>
<keyword evidence="3" id="KW-1185">Reference proteome</keyword>
<dbReference type="STRING" id="1348624.GCA_001591545_01973"/>
<reference evidence="2 3" key="1">
    <citation type="submission" date="2018-06" db="EMBL/GenBank/DDBJ databases">
        <authorList>
            <consortium name="Pathogen Informatics"/>
            <person name="Doyle S."/>
        </authorList>
    </citation>
    <scope>NUCLEOTIDE SEQUENCE [LARGE SCALE GENOMIC DNA]</scope>
    <source>
        <strain evidence="2 3">NCTC4824</strain>
    </source>
</reference>
<evidence type="ECO:0000313" key="3">
    <source>
        <dbReference type="Proteomes" id="UP000249134"/>
    </source>
</evidence>
<dbReference type="GO" id="GO:0022857">
    <property type="term" value="F:transmembrane transporter activity"/>
    <property type="evidence" value="ECO:0007669"/>
    <property type="project" value="InterPro"/>
</dbReference>
<dbReference type="EMBL" id="LS483476">
    <property type="protein sequence ID" value="SQI60791.1"/>
    <property type="molecule type" value="Genomic_DNA"/>
</dbReference>
<proteinExistence type="predicted"/>
<name>A0A2X4WC87_LEDLE</name>
<dbReference type="RefSeq" id="WP_066140397.1">
    <property type="nucleotide sequence ID" value="NZ_CBCSGM010000001.1"/>
</dbReference>
<gene>
    <name evidence="2" type="primary">opuBC_2</name>
    <name evidence="2" type="ORF">NCTC4824_02925</name>
</gene>
<protein>
    <submittedName>
        <fullName evidence="2">Glycine betaine ABC transporter substrate-binding protein</fullName>
    </submittedName>
</protein>